<reference evidence="3 4" key="1">
    <citation type="submission" date="2014-01" db="EMBL/GenBank/DDBJ databases">
        <title>Development of a Comparative Genomic Fingerprinting Assay for High Resolution Genotyping of Arcobacter butzleri.</title>
        <authorList>
            <person name="Webb A.L."/>
            <person name="Inglis G.D."/>
            <person name="Kruczkiewicz P."/>
            <person name="Selinger L.B."/>
            <person name="Taboada E.N."/>
        </authorList>
    </citation>
    <scope>NUCLEOTIDE SEQUENCE [LARGE SCALE GENOMIC DNA]</scope>
    <source>
        <strain evidence="3 4">L355</strain>
    </source>
</reference>
<sequence>MTYNLEFKPQALKEWSKLGSTIKEQFKKKLEERLENPKVEKDKLSGYENVYKIKLRNVGYRLAYQVKDEEIVVLVLSVGKREKDKIYKNLKDRF</sequence>
<dbReference type="RefSeq" id="WP_046998704.1">
    <property type="nucleotide sequence ID" value="NZ_JAIW01000060.1"/>
</dbReference>
<evidence type="ECO:0000313" key="3">
    <source>
        <dbReference type="EMBL" id="KLE08542.1"/>
    </source>
</evidence>
<proteinExistence type="inferred from homology"/>
<dbReference type="NCBIfam" id="TIGR02385">
    <property type="entry name" value="RelE_StbE"/>
    <property type="match status" value="1"/>
</dbReference>
<dbReference type="PATRIC" id="fig|1447263.3.peg.1875"/>
<dbReference type="Pfam" id="PF05016">
    <property type="entry name" value="ParE_toxin"/>
    <property type="match status" value="1"/>
</dbReference>
<dbReference type="PANTHER" id="PTHR35601">
    <property type="entry name" value="TOXIN RELE"/>
    <property type="match status" value="1"/>
</dbReference>
<dbReference type="SUPFAM" id="SSF143011">
    <property type="entry name" value="RelE-like"/>
    <property type="match status" value="1"/>
</dbReference>
<evidence type="ECO:0000256" key="2">
    <source>
        <dbReference type="ARBA" id="ARBA00022649"/>
    </source>
</evidence>
<comment type="similarity">
    <text evidence="1">Belongs to the RelE toxin family.</text>
</comment>
<dbReference type="EMBL" id="JAIW01000060">
    <property type="protein sequence ID" value="KLE08542.1"/>
    <property type="molecule type" value="Genomic_DNA"/>
</dbReference>
<comment type="caution">
    <text evidence="3">The sequence shown here is derived from an EMBL/GenBank/DDBJ whole genome shotgun (WGS) entry which is preliminary data.</text>
</comment>
<dbReference type="InterPro" id="IPR007712">
    <property type="entry name" value="RelE/ParE_toxin"/>
</dbReference>
<organism evidence="3 4">
    <name type="scientific">Aliarcobacter butzleri L355</name>
    <dbReference type="NCBI Taxonomy" id="1447263"/>
    <lineage>
        <taxon>Bacteria</taxon>
        <taxon>Pseudomonadati</taxon>
        <taxon>Campylobacterota</taxon>
        <taxon>Epsilonproteobacteria</taxon>
        <taxon>Campylobacterales</taxon>
        <taxon>Arcobacteraceae</taxon>
        <taxon>Aliarcobacter</taxon>
    </lineage>
</organism>
<dbReference type="Gene3D" id="3.30.2310.20">
    <property type="entry name" value="RelE-like"/>
    <property type="match status" value="1"/>
</dbReference>
<dbReference type="AlphaFoldDB" id="A0A0G9KPL2"/>
<dbReference type="Proteomes" id="UP000035154">
    <property type="component" value="Unassembled WGS sequence"/>
</dbReference>
<dbReference type="InterPro" id="IPR035093">
    <property type="entry name" value="RelE/ParE_toxin_dom_sf"/>
</dbReference>
<protein>
    <submittedName>
        <fullName evidence="3">RelE toxin</fullName>
    </submittedName>
</protein>
<dbReference type="PANTHER" id="PTHR35601:SF1">
    <property type="entry name" value="TOXIN RELE"/>
    <property type="match status" value="1"/>
</dbReference>
<evidence type="ECO:0000256" key="1">
    <source>
        <dbReference type="ARBA" id="ARBA00006226"/>
    </source>
</evidence>
<evidence type="ECO:0000313" key="4">
    <source>
        <dbReference type="Proteomes" id="UP000035154"/>
    </source>
</evidence>
<gene>
    <name evidence="3" type="ORF">AF80_09610</name>
</gene>
<accession>A0A0G9KPL2</accession>
<keyword evidence="2" id="KW-1277">Toxin-antitoxin system</keyword>
<name>A0A0G9KPL2_9BACT</name>